<dbReference type="CDD" id="cd04692">
    <property type="entry name" value="NUDIX_Hydrolase"/>
    <property type="match status" value="1"/>
</dbReference>
<evidence type="ECO:0000313" key="4">
    <source>
        <dbReference type="Proteomes" id="UP001165381"/>
    </source>
</evidence>
<gene>
    <name evidence="3" type="ORF">M3P09_13545</name>
</gene>
<feature type="domain" description="Nudix hydrolase" evidence="2">
    <location>
        <begin position="29"/>
        <end position="170"/>
    </location>
</feature>
<proteinExistence type="predicted"/>
<organism evidence="3 4">
    <name type="scientific">Jejuia spongiicola</name>
    <dbReference type="NCBI Taxonomy" id="2942207"/>
    <lineage>
        <taxon>Bacteria</taxon>
        <taxon>Pseudomonadati</taxon>
        <taxon>Bacteroidota</taxon>
        <taxon>Flavobacteriia</taxon>
        <taxon>Flavobacteriales</taxon>
        <taxon>Flavobacteriaceae</taxon>
        <taxon>Jejuia</taxon>
    </lineage>
</organism>
<dbReference type="SUPFAM" id="SSF55811">
    <property type="entry name" value="Nudix"/>
    <property type="match status" value="1"/>
</dbReference>
<dbReference type="InterPro" id="IPR020084">
    <property type="entry name" value="NUDIX_hydrolase_CS"/>
</dbReference>
<dbReference type="EMBL" id="JAMFLZ010000006">
    <property type="protein sequence ID" value="MCL6296030.1"/>
    <property type="molecule type" value="Genomic_DNA"/>
</dbReference>
<sequence length="184" mass="20854">MDEFIDIVTKQGEPTGKSVPKSIIHKEGHYHNTAHVWFYTNKGDILLSQRSSKKVICPLLWDVSVAGHVDAGETIIHAAIRETKEEIGLSIFKNGLNKIGIFECFQTYENGIIDNEFHHTFISELKITLSDLTPQIEEVEALKLVSTDNFKQLIDNINNNGNHFVASNKSYYETVLQNIIGRIR</sequence>
<evidence type="ECO:0000313" key="3">
    <source>
        <dbReference type="EMBL" id="MCL6296030.1"/>
    </source>
</evidence>
<comment type="caution">
    <text evidence="3">The sequence shown here is derived from an EMBL/GenBank/DDBJ whole genome shotgun (WGS) entry which is preliminary data.</text>
</comment>
<protein>
    <submittedName>
        <fullName evidence="3">NUDIX domain-containing protein</fullName>
    </submittedName>
</protein>
<dbReference type="PANTHER" id="PTHR10885:SF20">
    <property type="entry name" value="NUDIX HYDROLASE DOMAIN-CONTAINING PROTEIN"/>
    <property type="match status" value="1"/>
</dbReference>
<evidence type="ECO:0000259" key="2">
    <source>
        <dbReference type="PROSITE" id="PS51462"/>
    </source>
</evidence>
<keyword evidence="4" id="KW-1185">Reference proteome</keyword>
<keyword evidence="1" id="KW-0378">Hydrolase</keyword>
<dbReference type="Pfam" id="PF00293">
    <property type="entry name" value="NUDIX"/>
    <property type="match status" value="1"/>
</dbReference>
<accession>A0ABT0QGI7</accession>
<dbReference type="Gene3D" id="3.90.79.10">
    <property type="entry name" value="Nucleoside Triphosphate Pyrophosphohydrolase"/>
    <property type="match status" value="1"/>
</dbReference>
<dbReference type="PROSITE" id="PS51462">
    <property type="entry name" value="NUDIX"/>
    <property type="match status" value="1"/>
</dbReference>
<dbReference type="Proteomes" id="UP001165381">
    <property type="component" value="Unassembled WGS sequence"/>
</dbReference>
<dbReference type="InterPro" id="IPR000086">
    <property type="entry name" value="NUDIX_hydrolase_dom"/>
</dbReference>
<name>A0ABT0QGI7_9FLAO</name>
<evidence type="ECO:0000256" key="1">
    <source>
        <dbReference type="ARBA" id="ARBA00022801"/>
    </source>
</evidence>
<dbReference type="PROSITE" id="PS00893">
    <property type="entry name" value="NUDIX_BOX"/>
    <property type="match status" value="1"/>
</dbReference>
<dbReference type="PANTHER" id="PTHR10885">
    <property type="entry name" value="ISOPENTENYL-DIPHOSPHATE DELTA-ISOMERASE"/>
    <property type="match status" value="1"/>
</dbReference>
<dbReference type="InterPro" id="IPR015797">
    <property type="entry name" value="NUDIX_hydrolase-like_dom_sf"/>
</dbReference>
<reference evidence="3" key="1">
    <citation type="submission" date="2022-05" db="EMBL/GenBank/DDBJ databases">
        <authorList>
            <person name="Park J.-S."/>
        </authorList>
    </citation>
    <scope>NUCLEOTIDE SEQUENCE</scope>
    <source>
        <strain evidence="3">2012CJ34-3</strain>
    </source>
</reference>
<dbReference type="RefSeq" id="WP_249973546.1">
    <property type="nucleotide sequence ID" value="NZ_JAMFLZ010000006.1"/>
</dbReference>